<evidence type="ECO:0000313" key="4">
    <source>
        <dbReference type="EMBL" id="KAL2630789.1"/>
    </source>
</evidence>
<name>A0ABD1YM77_9MARC</name>
<keyword evidence="2 3" id="KW-0802">TPR repeat</keyword>
<evidence type="ECO:0000256" key="2">
    <source>
        <dbReference type="ARBA" id="ARBA00022803"/>
    </source>
</evidence>
<evidence type="ECO:0008006" key="6">
    <source>
        <dbReference type="Google" id="ProtNLM"/>
    </source>
</evidence>
<dbReference type="PANTHER" id="PTHR44858">
    <property type="entry name" value="TETRATRICOPEPTIDE REPEAT PROTEIN 6"/>
    <property type="match status" value="1"/>
</dbReference>
<proteinExistence type="predicted"/>
<dbReference type="AlphaFoldDB" id="A0ABD1YM77"/>
<keyword evidence="5" id="KW-1185">Reference proteome</keyword>
<feature type="repeat" description="TPR" evidence="3">
    <location>
        <begin position="141"/>
        <end position="174"/>
    </location>
</feature>
<dbReference type="EMBL" id="JBHFFA010000004">
    <property type="protein sequence ID" value="KAL2630789.1"/>
    <property type="molecule type" value="Genomic_DNA"/>
</dbReference>
<gene>
    <name evidence="4" type="ORF">R1flu_015475</name>
</gene>
<evidence type="ECO:0000256" key="1">
    <source>
        <dbReference type="ARBA" id="ARBA00022737"/>
    </source>
</evidence>
<evidence type="ECO:0000256" key="3">
    <source>
        <dbReference type="PROSITE-ProRule" id="PRU00339"/>
    </source>
</evidence>
<comment type="caution">
    <text evidence="4">The sequence shown here is derived from an EMBL/GenBank/DDBJ whole genome shotgun (WGS) entry which is preliminary data.</text>
</comment>
<dbReference type="Gene3D" id="1.25.40.10">
    <property type="entry name" value="Tetratricopeptide repeat domain"/>
    <property type="match status" value="1"/>
</dbReference>
<keyword evidence="1" id="KW-0677">Repeat</keyword>
<dbReference type="InterPro" id="IPR019734">
    <property type="entry name" value="TPR_rpt"/>
</dbReference>
<dbReference type="SMART" id="SM00028">
    <property type="entry name" value="TPR"/>
    <property type="match status" value="1"/>
</dbReference>
<protein>
    <recommendedName>
        <fullName evidence="6">Tetratricopeptide repeat protein</fullName>
    </recommendedName>
</protein>
<evidence type="ECO:0000313" key="5">
    <source>
        <dbReference type="Proteomes" id="UP001605036"/>
    </source>
</evidence>
<dbReference type="PANTHER" id="PTHR44858:SF1">
    <property type="entry name" value="UDP-N-ACETYLGLUCOSAMINE--PEPTIDE N-ACETYLGLUCOSAMINYLTRANSFERASE SPINDLY-RELATED"/>
    <property type="match status" value="1"/>
</dbReference>
<reference evidence="4 5" key="1">
    <citation type="submission" date="2024-09" db="EMBL/GenBank/DDBJ databases">
        <title>Chromosome-scale assembly of Riccia fluitans.</title>
        <authorList>
            <person name="Paukszto L."/>
            <person name="Sawicki J."/>
            <person name="Karawczyk K."/>
            <person name="Piernik-Szablinska J."/>
            <person name="Szczecinska M."/>
            <person name="Mazdziarz M."/>
        </authorList>
    </citation>
    <scope>NUCLEOTIDE SEQUENCE [LARGE SCALE GENOMIC DNA]</scope>
    <source>
        <strain evidence="4">Rf_01</strain>
        <tissue evidence="4">Aerial parts of the thallus</tissue>
    </source>
</reference>
<dbReference type="InterPro" id="IPR011990">
    <property type="entry name" value="TPR-like_helical_dom_sf"/>
</dbReference>
<organism evidence="4 5">
    <name type="scientific">Riccia fluitans</name>
    <dbReference type="NCBI Taxonomy" id="41844"/>
    <lineage>
        <taxon>Eukaryota</taxon>
        <taxon>Viridiplantae</taxon>
        <taxon>Streptophyta</taxon>
        <taxon>Embryophyta</taxon>
        <taxon>Marchantiophyta</taxon>
        <taxon>Marchantiopsida</taxon>
        <taxon>Marchantiidae</taxon>
        <taxon>Marchantiales</taxon>
        <taxon>Ricciaceae</taxon>
        <taxon>Riccia</taxon>
    </lineage>
</organism>
<accession>A0ABD1YM77</accession>
<dbReference type="Proteomes" id="UP001605036">
    <property type="component" value="Unassembled WGS sequence"/>
</dbReference>
<sequence>MLREVGEAVQYANLCHVEEENLNDELDKIRSCAVQFYISILQSNHNEGAYEKVAECLSWVLRYKENQKIFVSEGGPSFLRRIVASRSKDQGWPSGTRALALAETEEADNFNLPNAPRLSSKHCATALENLNKIVDLNPGNATLLCRRGFLRAQLKDPAGALEDLNKAVSLEPKNLLALQERGFLKSSDSIRDYDGALVDLNKTLRMGGEKTTFRYSILKYRAFVKFRLGDADGALFEALQALCVRFVLGKSKLPGRQDSFGSLPILFSKFEL</sequence>
<dbReference type="SUPFAM" id="SSF48452">
    <property type="entry name" value="TPR-like"/>
    <property type="match status" value="1"/>
</dbReference>
<dbReference type="InterPro" id="IPR050498">
    <property type="entry name" value="Ycf3"/>
</dbReference>
<dbReference type="PROSITE" id="PS50005">
    <property type="entry name" value="TPR"/>
    <property type="match status" value="1"/>
</dbReference>